<keyword evidence="1" id="KW-1185">Reference proteome</keyword>
<proteinExistence type="predicted"/>
<organism evidence="1 2">
    <name type="scientific">Heterorhabditis bacteriophora</name>
    <name type="common">Entomopathogenic nematode worm</name>
    <dbReference type="NCBI Taxonomy" id="37862"/>
    <lineage>
        <taxon>Eukaryota</taxon>
        <taxon>Metazoa</taxon>
        <taxon>Ecdysozoa</taxon>
        <taxon>Nematoda</taxon>
        <taxon>Chromadorea</taxon>
        <taxon>Rhabditida</taxon>
        <taxon>Rhabditina</taxon>
        <taxon>Rhabditomorpha</taxon>
        <taxon>Strongyloidea</taxon>
        <taxon>Heterorhabditidae</taxon>
        <taxon>Heterorhabditis</taxon>
    </lineage>
</organism>
<dbReference type="Proteomes" id="UP000095283">
    <property type="component" value="Unplaced"/>
</dbReference>
<sequence>MFHDQGIFINGLLFLIVSFRDF</sequence>
<accession>A0A1I7WVY5</accession>
<evidence type="ECO:0000313" key="1">
    <source>
        <dbReference type="Proteomes" id="UP000095283"/>
    </source>
</evidence>
<dbReference type="WBParaSite" id="Hba_09384">
    <property type="protein sequence ID" value="Hba_09384"/>
    <property type="gene ID" value="Hba_09384"/>
</dbReference>
<reference evidence="2" key="1">
    <citation type="submission" date="2016-11" db="UniProtKB">
        <authorList>
            <consortium name="WormBaseParasite"/>
        </authorList>
    </citation>
    <scope>IDENTIFICATION</scope>
</reference>
<name>A0A1I7WVY5_HETBA</name>
<evidence type="ECO:0000313" key="2">
    <source>
        <dbReference type="WBParaSite" id="Hba_09384"/>
    </source>
</evidence>
<dbReference type="AlphaFoldDB" id="A0A1I7WVY5"/>
<protein>
    <submittedName>
        <fullName evidence="2">Uncharacterized protein</fullName>
    </submittedName>
</protein>